<dbReference type="Gene3D" id="2.60.40.4070">
    <property type="match status" value="1"/>
</dbReference>
<dbReference type="GO" id="GO:0000272">
    <property type="term" value="P:polysaccharide catabolic process"/>
    <property type="evidence" value="ECO:0007669"/>
    <property type="project" value="InterPro"/>
</dbReference>
<dbReference type="InterPro" id="IPR036439">
    <property type="entry name" value="Dockerin_dom_sf"/>
</dbReference>
<evidence type="ECO:0000259" key="2">
    <source>
        <dbReference type="Pfam" id="PF13860"/>
    </source>
</evidence>
<evidence type="ECO:0000313" key="3">
    <source>
        <dbReference type="EMBL" id="TMQ68280.1"/>
    </source>
</evidence>
<sequence>MTFGSKSLFGFIGLLLATSLAGSAASEPCPSGTFVPVQLLIRPENPCAGRDVELVILSCGPCVRLVGLEGPDSLRVRARMRPFLCMPAVCFQDTLVVRLGPLAAGTQTLNVRVIGEVVHPDSSVCIAERTETLTFTVGSACGPQGPLPYLDQVEIGTQVICVRAPCPPLACPFVFIPVGLRGHFDTDCIGLQRVEVLPRRAYPAPPFVRIVYGQNDCSRRPCIDGTFPWSTRLAIPELPPGDYVLPVEAVLVHSTCGDSLVETLGSTGVPFTVVQECPPLPSPSCFTAEWHGAFDGNPCEALVAPDRKAQVILELSPGVALAGLQGEFALDSLALEITDLKPVGPAAGMHLGWRPTPRGAQFVMFAEQGSPIPPFLMECIHCGWPVLQVTLGPRAGVPLPPVTHLVARGLLASDSLGNAVPECPSLFARPFLEMAASICADQPCDFNGDGSQDVRDLVLMVHCILGVGGCPDPKPSDLDCNHDGTLGVDDVLCCARTVLSGGSQDTIPGRPEPGVRVSMGQPQAGGERVEVPIALEGAALLGAARLAIEYPADRYDLEGADLDGAPAEWLSLHEQQGNQAIVGLIGLSAAGRSDLTLRLRLKLKPGMPSGGQVRLARGQFAGPDGAALDVTTGPSVRSLGSVERVSLAVPQPNPFSRSTRFAVTVAQACRLEVGIYDLAGREVRQIHRGWTPAGTLTLEWDGRSADGGRARAGLYFVRAAGAGETRVRRLALVSAP</sequence>
<name>A0A538TXB0_UNCEI</name>
<feature type="chain" id="PRO_5022138006" description="FlgD/Vpr Ig-like domain-containing protein" evidence="1">
    <location>
        <begin position="25"/>
        <end position="736"/>
    </location>
</feature>
<dbReference type="InterPro" id="IPR025965">
    <property type="entry name" value="FlgD/Vpr_Ig-like"/>
</dbReference>
<dbReference type="EMBL" id="VBOY01000013">
    <property type="protein sequence ID" value="TMQ68280.1"/>
    <property type="molecule type" value="Genomic_DNA"/>
</dbReference>
<reference evidence="3 4" key="1">
    <citation type="journal article" date="2019" name="Nat. Microbiol.">
        <title>Mediterranean grassland soil C-N compound turnover is dependent on rainfall and depth, and is mediated by genomically divergent microorganisms.</title>
        <authorList>
            <person name="Diamond S."/>
            <person name="Andeer P.F."/>
            <person name="Li Z."/>
            <person name="Crits-Christoph A."/>
            <person name="Burstein D."/>
            <person name="Anantharaman K."/>
            <person name="Lane K.R."/>
            <person name="Thomas B.C."/>
            <person name="Pan C."/>
            <person name="Northen T.R."/>
            <person name="Banfield J.F."/>
        </authorList>
    </citation>
    <scope>NUCLEOTIDE SEQUENCE [LARGE SCALE GENOMIC DNA]</scope>
    <source>
        <strain evidence="3">WS_8</strain>
    </source>
</reference>
<dbReference type="PROSITE" id="PS00018">
    <property type="entry name" value="EF_HAND_1"/>
    <property type="match status" value="1"/>
</dbReference>
<comment type="caution">
    <text evidence="3">The sequence shown here is derived from an EMBL/GenBank/DDBJ whole genome shotgun (WGS) entry which is preliminary data.</text>
</comment>
<protein>
    <recommendedName>
        <fullName evidence="2">FlgD/Vpr Ig-like domain-containing protein</fullName>
    </recommendedName>
</protein>
<dbReference type="InterPro" id="IPR018247">
    <property type="entry name" value="EF_Hand_1_Ca_BS"/>
</dbReference>
<evidence type="ECO:0000313" key="4">
    <source>
        <dbReference type="Proteomes" id="UP000316609"/>
    </source>
</evidence>
<dbReference type="Gene3D" id="1.10.1330.10">
    <property type="entry name" value="Dockerin domain"/>
    <property type="match status" value="1"/>
</dbReference>
<dbReference type="Proteomes" id="UP000316609">
    <property type="component" value="Unassembled WGS sequence"/>
</dbReference>
<dbReference type="Pfam" id="PF13860">
    <property type="entry name" value="FlgD_ig"/>
    <property type="match status" value="1"/>
</dbReference>
<feature type="domain" description="FlgD/Vpr Ig-like" evidence="2">
    <location>
        <begin position="666"/>
        <end position="721"/>
    </location>
</feature>
<accession>A0A538TXB0</accession>
<organism evidence="3 4">
    <name type="scientific">Eiseniibacteriota bacterium</name>
    <dbReference type="NCBI Taxonomy" id="2212470"/>
    <lineage>
        <taxon>Bacteria</taxon>
        <taxon>Candidatus Eiseniibacteriota</taxon>
    </lineage>
</organism>
<keyword evidence="1" id="KW-0732">Signal</keyword>
<gene>
    <name evidence="3" type="ORF">E6K78_02025</name>
</gene>
<proteinExistence type="predicted"/>
<feature type="signal peptide" evidence="1">
    <location>
        <begin position="1"/>
        <end position="24"/>
    </location>
</feature>
<evidence type="ECO:0000256" key="1">
    <source>
        <dbReference type="SAM" id="SignalP"/>
    </source>
</evidence>
<dbReference type="SUPFAM" id="SSF63446">
    <property type="entry name" value="Type I dockerin domain"/>
    <property type="match status" value="1"/>
</dbReference>
<dbReference type="AlphaFoldDB" id="A0A538TXB0"/>